<dbReference type="PROSITE" id="PS50885">
    <property type="entry name" value="HAMP"/>
    <property type="match status" value="1"/>
</dbReference>
<dbReference type="SMART" id="SM00267">
    <property type="entry name" value="GGDEF"/>
    <property type="match status" value="1"/>
</dbReference>
<keyword evidence="1" id="KW-1133">Transmembrane helix</keyword>
<keyword evidence="4" id="KW-0548">Nucleotidyltransferase</keyword>
<keyword evidence="1" id="KW-0812">Transmembrane</keyword>
<feature type="transmembrane region" description="Helical" evidence="1">
    <location>
        <begin position="6"/>
        <end position="28"/>
    </location>
</feature>
<dbReference type="Gene3D" id="3.30.450.20">
    <property type="entry name" value="PAS domain"/>
    <property type="match status" value="1"/>
</dbReference>
<dbReference type="InterPro" id="IPR043128">
    <property type="entry name" value="Rev_trsase/Diguanyl_cyclase"/>
</dbReference>
<dbReference type="Gene3D" id="3.30.70.270">
    <property type="match status" value="1"/>
</dbReference>
<dbReference type="EC" id="2.7.7.65" evidence="4"/>
<dbReference type="EMBL" id="JBBMFS010000001">
    <property type="protein sequence ID" value="MEQ2553466.1"/>
    <property type="molecule type" value="Genomic_DNA"/>
</dbReference>
<keyword evidence="5" id="KW-1185">Reference proteome</keyword>
<comment type="caution">
    <text evidence="4">The sequence shown here is derived from an EMBL/GenBank/DDBJ whole genome shotgun (WGS) entry which is preliminary data.</text>
</comment>
<feature type="domain" description="GGDEF" evidence="3">
    <location>
        <begin position="417"/>
        <end position="550"/>
    </location>
</feature>
<evidence type="ECO:0000259" key="3">
    <source>
        <dbReference type="PROSITE" id="PS50887"/>
    </source>
</evidence>
<sequence length="550" mass="62627">MKIKHTLYIILLTASLIPLYIFASVMIVQNNKNTKSMMQENLRFISESTISSIESFCEARRDTINMITQYEMIQDAVHSSLDGSISDDDSISYINNMLWERKIHCDFLQSLFIIDTNFNIVASSENITASTSDYFAHADSDSLNGNFIISDAYQRLIDGEMTTVVAAYSGIFDLNTQNIIGYVVEEIPTSYFDNYRSNTTLWENGLLYLIDNNNFFITAGNPDESTSDSLTDANDNAIWQKITEHLSCTNHSNTSGQFYFNVSGNEYAIYYAPVHYTDWIIFITIDLSSYQKMKTAYRILLGTTVLWTSVVLLLVHYLITKKITKPVHLISGTLENVQLQKNYALRIPYDKNDELGNLSNKINALLAYAEANEVHQQEYQRYLTKKTQLDPMTQLFNKNAIENKIHAMIEQANDTHTRIAVGFLDIDNFRDYNTLYGHQEGDRVIRFVASILKENINGIVGRNGGDEFLFCLAAVDSKTTIENEIRTVFEKLQEGLINLETGERMSIPCSIGIFAENGSQLHYSYMVQGADAAMYQAKELGKNTYYLNYN</sequence>
<dbReference type="Pfam" id="PF00990">
    <property type="entry name" value="GGDEF"/>
    <property type="match status" value="1"/>
</dbReference>
<dbReference type="NCBIfam" id="TIGR00254">
    <property type="entry name" value="GGDEF"/>
    <property type="match status" value="1"/>
</dbReference>
<reference evidence="4" key="1">
    <citation type="submission" date="2024-03" db="EMBL/GenBank/DDBJ databases">
        <title>Human intestinal bacterial collection.</title>
        <authorList>
            <person name="Pauvert C."/>
            <person name="Hitch T.C.A."/>
            <person name="Clavel T."/>
        </authorList>
    </citation>
    <scope>NUCLEOTIDE SEQUENCE [LARGE SCALE GENOMIC DNA]</scope>
    <source>
        <strain evidence="4">CLA-AA-H89B</strain>
    </source>
</reference>
<dbReference type="InterPro" id="IPR003660">
    <property type="entry name" value="HAMP_dom"/>
</dbReference>
<feature type="domain" description="HAMP" evidence="2">
    <location>
        <begin position="321"/>
        <end position="374"/>
    </location>
</feature>
<organism evidence="4 5">
    <name type="scientific">Lachnospira intestinalis</name>
    <dbReference type="NCBI Taxonomy" id="3133158"/>
    <lineage>
        <taxon>Bacteria</taxon>
        <taxon>Bacillati</taxon>
        <taxon>Bacillota</taxon>
        <taxon>Clostridia</taxon>
        <taxon>Lachnospirales</taxon>
        <taxon>Lachnospiraceae</taxon>
        <taxon>Lachnospira</taxon>
    </lineage>
</organism>
<evidence type="ECO:0000313" key="4">
    <source>
        <dbReference type="EMBL" id="MEQ2553466.1"/>
    </source>
</evidence>
<dbReference type="Gene3D" id="6.10.340.10">
    <property type="match status" value="1"/>
</dbReference>
<gene>
    <name evidence="4" type="ORF">WMO37_00335</name>
</gene>
<dbReference type="Proteomes" id="UP001546774">
    <property type="component" value="Unassembled WGS sequence"/>
</dbReference>
<accession>A0ABV1H2A0</accession>
<dbReference type="SUPFAM" id="SSF55073">
    <property type="entry name" value="Nucleotide cyclase"/>
    <property type="match status" value="1"/>
</dbReference>
<keyword evidence="4" id="KW-0808">Transferase</keyword>
<name>A0ABV1H2A0_9FIRM</name>
<dbReference type="GO" id="GO:0052621">
    <property type="term" value="F:diguanylate cyclase activity"/>
    <property type="evidence" value="ECO:0007669"/>
    <property type="project" value="UniProtKB-EC"/>
</dbReference>
<feature type="transmembrane region" description="Helical" evidence="1">
    <location>
        <begin position="299"/>
        <end position="319"/>
    </location>
</feature>
<evidence type="ECO:0000256" key="1">
    <source>
        <dbReference type="SAM" id="Phobius"/>
    </source>
</evidence>
<keyword evidence="1" id="KW-0472">Membrane</keyword>
<dbReference type="InterPro" id="IPR050469">
    <property type="entry name" value="Diguanylate_Cyclase"/>
</dbReference>
<dbReference type="InterPro" id="IPR000160">
    <property type="entry name" value="GGDEF_dom"/>
</dbReference>
<proteinExistence type="predicted"/>
<protein>
    <submittedName>
        <fullName evidence="4">Sensor domain-containing diguanylate cyclase</fullName>
        <ecNumber evidence="4">2.7.7.65</ecNumber>
    </submittedName>
</protein>
<dbReference type="CDD" id="cd01949">
    <property type="entry name" value="GGDEF"/>
    <property type="match status" value="1"/>
</dbReference>
<dbReference type="InterPro" id="IPR029787">
    <property type="entry name" value="Nucleotide_cyclase"/>
</dbReference>
<dbReference type="PANTHER" id="PTHR45138:SF9">
    <property type="entry name" value="DIGUANYLATE CYCLASE DGCM-RELATED"/>
    <property type="match status" value="1"/>
</dbReference>
<evidence type="ECO:0000313" key="5">
    <source>
        <dbReference type="Proteomes" id="UP001546774"/>
    </source>
</evidence>
<evidence type="ECO:0000259" key="2">
    <source>
        <dbReference type="PROSITE" id="PS50885"/>
    </source>
</evidence>
<dbReference type="PANTHER" id="PTHR45138">
    <property type="entry name" value="REGULATORY COMPONENTS OF SENSORY TRANSDUCTION SYSTEM"/>
    <property type="match status" value="1"/>
</dbReference>
<dbReference type="PROSITE" id="PS50887">
    <property type="entry name" value="GGDEF"/>
    <property type="match status" value="1"/>
</dbReference>